<keyword evidence="4" id="KW-0472">Membrane</keyword>
<feature type="transmembrane region" description="Helical" evidence="4">
    <location>
        <begin position="12"/>
        <end position="37"/>
    </location>
</feature>
<accession>A0AAV8UU62</accession>
<reference evidence="6 7" key="1">
    <citation type="journal article" date="2023" name="Nat. Commun.">
        <title>Origin of minicircular mitochondrial genomes in red algae.</title>
        <authorList>
            <person name="Lee Y."/>
            <person name="Cho C.H."/>
            <person name="Lee Y.M."/>
            <person name="Park S.I."/>
            <person name="Yang J.H."/>
            <person name="West J.A."/>
            <person name="Bhattacharya D."/>
            <person name="Yoon H.S."/>
        </authorList>
    </citation>
    <scope>NUCLEOTIDE SEQUENCE [LARGE SCALE GENOMIC DNA]</scope>
    <source>
        <strain evidence="6 7">CCMP1338</strain>
        <tissue evidence="6">Whole cell</tissue>
    </source>
</reference>
<keyword evidence="7" id="KW-1185">Reference proteome</keyword>
<dbReference type="GO" id="GO:0012505">
    <property type="term" value="C:endomembrane system"/>
    <property type="evidence" value="ECO:0007669"/>
    <property type="project" value="TreeGrafter"/>
</dbReference>
<dbReference type="Proteomes" id="UP001157974">
    <property type="component" value="Unassembled WGS sequence"/>
</dbReference>
<keyword evidence="4" id="KW-1133">Transmembrane helix</keyword>
<keyword evidence="3" id="KW-0012">Acyltransferase</keyword>
<proteinExistence type="inferred from homology"/>
<organism evidence="6 7">
    <name type="scientific">Rhodosorus marinus</name>
    <dbReference type="NCBI Taxonomy" id="101924"/>
    <lineage>
        <taxon>Eukaryota</taxon>
        <taxon>Rhodophyta</taxon>
        <taxon>Stylonematophyceae</taxon>
        <taxon>Stylonematales</taxon>
        <taxon>Stylonemataceae</taxon>
        <taxon>Rhodosorus</taxon>
    </lineage>
</organism>
<sequence length="380" mass="42990">MGVASKLKDGFLSAFCLFLIGGAGFVVNVGQLLALVILPFDRHLFRSISTWLGSGFMIAGPFLLEDWGGCKFSAYGEQAPPDSKVLIVVNHGTDMDWAGGLSYLARLGEPFPGGAKAIAKDTLMYIPIFGWLTYFLEFMYVKRDWESDKKTLTKQANQLGTSRLPFYLCLFPEGTRKTPKKHAQSQEFCKKNGYPVLNNLLYPRFKAFTLIAMTMRDQIDGVIDATFAFEGEHPNMSKSLSRKLSCRCNLICQYHPMNELPEGEEELEEWLRNTWVKKDALLDEVLKDQEAFCSKQRKYEWKQEPLDYTKFFALVGVFCFFLVGLSVLMIVNKIIRRGVLVISVITWVAVVAALVINIRPSKVGEKKPDPETSSRRKKAD</sequence>
<comment type="caution">
    <text evidence="6">The sequence shown here is derived from an EMBL/GenBank/DDBJ whole genome shotgun (WGS) entry which is preliminary data.</text>
</comment>
<dbReference type="PANTHER" id="PTHR10983">
    <property type="entry name" value="1-ACYLGLYCEROL-3-PHOSPHATE ACYLTRANSFERASE-RELATED"/>
    <property type="match status" value="1"/>
</dbReference>
<dbReference type="CDD" id="cd07990">
    <property type="entry name" value="LPLAT_LCLAT1-like"/>
    <property type="match status" value="1"/>
</dbReference>
<dbReference type="Pfam" id="PF01553">
    <property type="entry name" value="Acyltransferase"/>
    <property type="match status" value="1"/>
</dbReference>
<feature type="transmembrane region" description="Helical" evidence="4">
    <location>
        <begin position="337"/>
        <end position="358"/>
    </location>
</feature>
<dbReference type="Pfam" id="PF16076">
    <property type="entry name" value="Acyltransf_C"/>
    <property type="match status" value="1"/>
</dbReference>
<evidence type="ECO:0000256" key="4">
    <source>
        <dbReference type="SAM" id="Phobius"/>
    </source>
</evidence>
<feature type="transmembrane region" description="Helical" evidence="4">
    <location>
        <begin position="311"/>
        <end position="331"/>
    </location>
</feature>
<keyword evidence="2" id="KW-0808">Transferase</keyword>
<evidence type="ECO:0000256" key="2">
    <source>
        <dbReference type="ARBA" id="ARBA00022679"/>
    </source>
</evidence>
<evidence type="ECO:0000256" key="3">
    <source>
        <dbReference type="ARBA" id="ARBA00023315"/>
    </source>
</evidence>
<dbReference type="EMBL" id="JAMWBK010000005">
    <property type="protein sequence ID" value="KAJ8904662.1"/>
    <property type="molecule type" value="Genomic_DNA"/>
</dbReference>
<dbReference type="SUPFAM" id="SSF69593">
    <property type="entry name" value="Glycerol-3-phosphate (1)-acyltransferase"/>
    <property type="match status" value="1"/>
</dbReference>
<comment type="similarity">
    <text evidence="1">Belongs to the 1-acyl-sn-glycerol-3-phosphate acyltransferase family.</text>
</comment>
<gene>
    <name evidence="6" type="ORF">NDN08_001180</name>
</gene>
<protein>
    <recommendedName>
        <fullName evidence="5">Phospholipid/glycerol acyltransferase domain-containing protein</fullName>
    </recommendedName>
</protein>
<feature type="domain" description="Phospholipid/glycerol acyltransferase" evidence="5">
    <location>
        <begin position="85"/>
        <end position="209"/>
    </location>
</feature>
<feature type="transmembrane region" description="Helical" evidence="4">
    <location>
        <begin position="122"/>
        <end position="141"/>
    </location>
</feature>
<feature type="transmembrane region" description="Helical" evidence="4">
    <location>
        <begin position="44"/>
        <end position="64"/>
    </location>
</feature>
<dbReference type="SMART" id="SM00563">
    <property type="entry name" value="PlsC"/>
    <property type="match status" value="1"/>
</dbReference>
<dbReference type="GO" id="GO:0003841">
    <property type="term" value="F:1-acylglycerol-3-phosphate O-acyltransferase activity"/>
    <property type="evidence" value="ECO:0007669"/>
    <property type="project" value="TreeGrafter"/>
</dbReference>
<dbReference type="PANTHER" id="PTHR10983:SF24">
    <property type="entry name" value="1-ACYLGLYCEROL-3-PHOSPHATE O-ACYLTRANSFERASE 3, ISOFORM E-RELATED"/>
    <property type="match status" value="1"/>
</dbReference>
<evidence type="ECO:0000313" key="6">
    <source>
        <dbReference type="EMBL" id="KAJ8904662.1"/>
    </source>
</evidence>
<evidence type="ECO:0000256" key="1">
    <source>
        <dbReference type="ARBA" id="ARBA00008655"/>
    </source>
</evidence>
<dbReference type="AlphaFoldDB" id="A0AAV8UU62"/>
<name>A0AAV8UU62_9RHOD</name>
<keyword evidence="4" id="KW-0812">Transmembrane</keyword>
<dbReference type="InterPro" id="IPR032098">
    <property type="entry name" value="Acyltransf_C"/>
</dbReference>
<dbReference type="InterPro" id="IPR002123">
    <property type="entry name" value="Plipid/glycerol_acylTrfase"/>
</dbReference>
<evidence type="ECO:0000259" key="5">
    <source>
        <dbReference type="SMART" id="SM00563"/>
    </source>
</evidence>
<evidence type="ECO:0000313" key="7">
    <source>
        <dbReference type="Proteomes" id="UP001157974"/>
    </source>
</evidence>